<evidence type="ECO:0008006" key="3">
    <source>
        <dbReference type="Google" id="ProtNLM"/>
    </source>
</evidence>
<reference evidence="2" key="1">
    <citation type="submission" date="2015-07" db="EMBL/GenBank/DDBJ databases">
        <title>Complete Genome of Thermincola ferriacetica strain Z-0001T.</title>
        <authorList>
            <person name="Lusk B."/>
            <person name="Badalamenti J.P."/>
            <person name="Parameswaran P."/>
            <person name="Bond D.R."/>
            <person name="Torres C.I."/>
        </authorList>
    </citation>
    <scope>NUCLEOTIDE SEQUENCE [LARGE SCALE GENOMIC DNA]</scope>
    <source>
        <strain evidence="2">Z-0001</strain>
    </source>
</reference>
<dbReference type="EMBL" id="LGTE01000014">
    <property type="protein sequence ID" value="KNZ69281.1"/>
    <property type="molecule type" value="Genomic_DNA"/>
</dbReference>
<dbReference type="AlphaFoldDB" id="A0A0L6W1D2"/>
<dbReference type="Proteomes" id="UP000037175">
    <property type="component" value="Unassembled WGS sequence"/>
</dbReference>
<comment type="caution">
    <text evidence="1">The sequence shown here is derived from an EMBL/GenBank/DDBJ whole genome shotgun (WGS) entry which is preliminary data.</text>
</comment>
<keyword evidence="2" id="KW-1185">Reference proteome</keyword>
<protein>
    <recommendedName>
        <fullName evidence="3">DUF4878 domain-containing protein</fullName>
    </recommendedName>
</protein>
<dbReference type="InterPro" id="IPR032710">
    <property type="entry name" value="NTF2-like_dom_sf"/>
</dbReference>
<dbReference type="RefSeq" id="WP_013119894.1">
    <property type="nucleotide sequence ID" value="NZ_LGTE01000014.1"/>
</dbReference>
<organism evidence="1 2">
    <name type="scientific">Thermincola ferriacetica</name>
    <dbReference type="NCBI Taxonomy" id="281456"/>
    <lineage>
        <taxon>Bacteria</taxon>
        <taxon>Bacillati</taxon>
        <taxon>Bacillota</taxon>
        <taxon>Clostridia</taxon>
        <taxon>Eubacteriales</taxon>
        <taxon>Thermincolaceae</taxon>
        <taxon>Thermincola</taxon>
    </lineage>
</organism>
<evidence type="ECO:0000313" key="2">
    <source>
        <dbReference type="Proteomes" id="UP000037175"/>
    </source>
</evidence>
<evidence type="ECO:0000313" key="1">
    <source>
        <dbReference type="EMBL" id="KNZ69281.1"/>
    </source>
</evidence>
<dbReference type="PROSITE" id="PS51257">
    <property type="entry name" value="PROKAR_LIPOPROTEIN"/>
    <property type="match status" value="1"/>
</dbReference>
<proteinExistence type="predicted"/>
<name>A0A0L6W1D2_9FIRM</name>
<gene>
    <name evidence="1" type="ORF">Tfer_2078</name>
</gene>
<accession>A0A0L6W1D2</accession>
<dbReference type="Gene3D" id="3.10.450.100">
    <property type="entry name" value="NTF2-like, domain 1"/>
    <property type="match status" value="1"/>
</dbReference>
<sequence length="157" mass="18234" precursor="true">MHRKILIFFVIMVLFFGVMGCGRKGPAAKVSPPKPNIAPDIAEIATQVLTSTEQEDWDKLYGYLHPDIQALITKEQFAKQMAEKKSHMKIKYENFALVKVKMLPEWQDPFESKMPYRNVAEVYYTVKVDTPKGEKEITNTLHLVKVNGDWKYLWSRI</sequence>
<dbReference type="SUPFAM" id="SSF54427">
    <property type="entry name" value="NTF2-like"/>
    <property type="match status" value="1"/>
</dbReference>